<protein>
    <submittedName>
        <fullName evidence="2">Uncharacterized protein</fullName>
    </submittedName>
</protein>
<organism evidence="2 3">
    <name type="scientific">Sinobacterium caligoides</name>
    <dbReference type="NCBI Taxonomy" id="933926"/>
    <lineage>
        <taxon>Bacteria</taxon>
        <taxon>Pseudomonadati</taxon>
        <taxon>Pseudomonadota</taxon>
        <taxon>Gammaproteobacteria</taxon>
        <taxon>Cellvibrionales</taxon>
        <taxon>Spongiibacteraceae</taxon>
        <taxon>Sinobacterium</taxon>
    </lineage>
</organism>
<sequence>MQAAYRISIYSEELLVSVIPILLVLVTMPSADYEHMKSNIAGPLLEAISKSMHLYKSTIYQDLGALAEHFGISENSNKAILHQSIYQPTASARPNRS</sequence>
<gene>
    <name evidence="2" type="ORF">EDC56_3718</name>
</gene>
<proteinExistence type="predicted"/>
<name>A0A3N2D522_9GAMM</name>
<evidence type="ECO:0000313" key="2">
    <source>
        <dbReference type="EMBL" id="ROR94905.1"/>
    </source>
</evidence>
<comment type="caution">
    <text evidence="2">The sequence shown here is derived from an EMBL/GenBank/DDBJ whole genome shotgun (WGS) entry which is preliminary data.</text>
</comment>
<keyword evidence="1" id="KW-0812">Transmembrane</keyword>
<keyword evidence="1" id="KW-1133">Transmembrane helix</keyword>
<feature type="transmembrane region" description="Helical" evidence="1">
    <location>
        <begin position="14"/>
        <end position="31"/>
    </location>
</feature>
<accession>A0A3N2D522</accession>
<dbReference type="EMBL" id="RKHR01000009">
    <property type="protein sequence ID" value="ROR94905.1"/>
    <property type="molecule type" value="Genomic_DNA"/>
</dbReference>
<keyword evidence="3" id="KW-1185">Reference proteome</keyword>
<dbReference type="RefSeq" id="WP_123714040.1">
    <property type="nucleotide sequence ID" value="NZ_RKHR01000009.1"/>
</dbReference>
<evidence type="ECO:0000313" key="3">
    <source>
        <dbReference type="Proteomes" id="UP000275394"/>
    </source>
</evidence>
<dbReference type="AlphaFoldDB" id="A0A3N2D522"/>
<evidence type="ECO:0000256" key="1">
    <source>
        <dbReference type="SAM" id="Phobius"/>
    </source>
</evidence>
<keyword evidence="1" id="KW-0472">Membrane</keyword>
<reference evidence="2 3" key="1">
    <citation type="submission" date="2018-11" db="EMBL/GenBank/DDBJ databases">
        <title>Genomic Encyclopedia of Type Strains, Phase IV (KMG-IV): sequencing the most valuable type-strain genomes for metagenomic binning, comparative biology and taxonomic classification.</title>
        <authorList>
            <person name="Goeker M."/>
        </authorList>
    </citation>
    <scope>NUCLEOTIDE SEQUENCE [LARGE SCALE GENOMIC DNA]</scope>
    <source>
        <strain evidence="2 3">DSM 100316</strain>
    </source>
</reference>
<dbReference type="Proteomes" id="UP000275394">
    <property type="component" value="Unassembled WGS sequence"/>
</dbReference>